<reference evidence="3" key="2">
    <citation type="submission" date="2021-01" db="EMBL/GenBank/DDBJ databases">
        <authorList>
            <person name="Hahn C.R."/>
            <person name="Youssef N.H."/>
            <person name="Elshahed M."/>
        </authorList>
    </citation>
    <scope>NUCLEOTIDE SEQUENCE</scope>
    <source>
        <strain evidence="3">Zod_Metabat.24</strain>
    </source>
</reference>
<proteinExistence type="predicted"/>
<protein>
    <submittedName>
        <fullName evidence="3">Amidohydrolase</fullName>
    </submittedName>
</protein>
<dbReference type="InterPro" id="IPR032465">
    <property type="entry name" value="ACMSD"/>
</dbReference>
<dbReference type="GO" id="GO:0005737">
    <property type="term" value="C:cytoplasm"/>
    <property type="evidence" value="ECO:0007669"/>
    <property type="project" value="TreeGrafter"/>
</dbReference>
<dbReference type="Pfam" id="PF04909">
    <property type="entry name" value="Amidohydro_2"/>
    <property type="match status" value="1"/>
</dbReference>
<gene>
    <name evidence="3" type="ORF">JW984_02105</name>
</gene>
<comment type="caution">
    <text evidence="3">The sequence shown here is derived from an EMBL/GenBank/DDBJ whole genome shotgun (WGS) entry which is preliminary data.</text>
</comment>
<dbReference type="InterPro" id="IPR006680">
    <property type="entry name" value="Amidohydro-rel"/>
</dbReference>
<evidence type="ECO:0000256" key="1">
    <source>
        <dbReference type="ARBA" id="ARBA00023239"/>
    </source>
</evidence>
<accession>A0A9D8KA35</accession>
<dbReference type="EMBL" id="JAFGIX010000009">
    <property type="protein sequence ID" value="MBN1571971.1"/>
    <property type="molecule type" value="Genomic_DNA"/>
</dbReference>
<dbReference type="GO" id="GO:0016831">
    <property type="term" value="F:carboxy-lyase activity"/>
    <property type="evidence" value="ECO:0007669"/>
    <property type="project" value="InterPro"/>
</dbReference>
<dbReference type="AlphaFoldDB" id="A0A9D8KA35"/>
<organism evidence="3 4">
    <name type="scientific">Candidatus Zymogenus saltonus</name>
    <dbReference type="NCBI Taxonomy" id="2844893"/>
    <lineage>
        <taxon>Bacteria</taxon>
        <taxon>Deltaproteobacteria</taxon>
        <taxon>Candidatus Zymogenia</taxon>
        <taxon>Candidatus Zymogeniales</taxon>
        <taxon>Candidatus Zymogenaceae</taxon>
        <taxon>Candidatus Zymogenus</taxon>
    </lineage>
</organism>
<reference evidence="3" key="1">
    <citation type="journal article" date="2021" name="Environ. Microbiol.">
        <title>Genomic characterization of three novel Desulfobacterota classes expand the metabolic and phylogenetic diversity of the phylum.</title>
        <authorList>
            <person name="Murphy C.L."/>
            <person name="Biggerstaff J."/>
            <person name="Eichhorn A."/>
            <person name="Ewing E."/>
            <person name="Shahan R."/>
            <person name="Soriano D."/>
            <person name="Stewart S."/>
            <person name="VanMol K."/>
            <person name="Walker R."/>
            <person name="Walters P."/>
            <person name="Elshahed M.S."/>
            <person name="Youssef N.H."/>
        </authorList>
    </citation>
    <scope>NUCLEOTIDE SEQUENCE</scope>
    <source>
        <strain evidence="3">Zod_Metabat.24</strain>
    </source>
</reference>
<evidence type="ECO:0000313" key="4">
    <source>
        <dbReference type="Proteomes" id="UP000809273"/>
    </source>
</evidence>
<feature type="domain" description="Amidohydrolase-related" evidence="2">
    <location>
        <begin position="105"/>
        <end position="304"/>
    </location>
</feature>
<name>A0A9D8KA35_9DELT</name>
<dbReference type="PANTHER" id="PTHR21240:SF28">
    <property type="entry name" value="ISO-OROTATE DECARBOXYLASE (EUROFUNG)"/>
    <property type="match status" value="1"/>
</dbReference>
<dbReference type="Gene3D" id="3.20.20.140">
    <property type="entry name" value="Metal-dependent hydrolases"/>
    <property type="match status" value="1"/>
</dbReference>
<evidence type="ECO:0000259" key="2">
    <source>
        <dbReference type="Pfam" id="PF04909"/>
    </source>
</evidence>
<dbReference type="GO" id="GO:0016787">
    <property type="term" value="F:hydrolase activity"/>
    <property type="evidence" value="ECO:0007669"/>
    <property type="project" value="InterPro"/>
</dbReference>
<evidence type="ECO:0000313" key="3">
    <source>
        <dbReference type="EMBL" id="MBN1571971.1"/>
    </source>
</evidence>
<dbReference type="PANTHER" id="PTHR21240">
    <property type="entry name" value="2-AMINO-3-CARBOXYLMUCONATE-6-SEMIALDEHYDE DECARBOXYLASE"/>
    <property type="match status" value="1"/>
</dbReference>
<dbReference type="GO" id="GO:0019748">
    <property type="term" value="P:secondary metabolic process"/>
    <property type="evidence" value="ECO:0007669"/>
    <property type="project" value="TreeGrafter"/>
</dbReference>
<sequence>MEKIIDIHTHLGDIIYPNGGELIEKTGVKKKIFIDLISVSEMMLHPDFGGAIYESPLYPLITRASRARNLTATRENMRRDMDKYGVVKSACMPIPPYLTFGDLKVAAKKDKGIIPFTGVDFTQKFDKAKVRAKLKEDVEEGAKGLKLHPILQKVSLTDKKTFETVEAFAPHEFPILFHLGISHYYPKDEEDGQVPEYGEAHYARDLVKAFPKVKFIVGHAGLYEIDRVIEMMSSLKNAYVDVSIQSPKNIRKLIDSFGPERVLFASDWPWGSRSTPIRAVKRACRGDKKISDMIFYKNAEKLLKISI</sequence>
<keyword evidence="1" id="KW-0456">Lyase</keyword>
<dbReference type="InterPro" id="IPR032466">
    <property type="entry name" value="Metal_Hydrolase"/>
</dbReference>
<dbReference type="SUPFAM" id="SSF51556">
    <property type="entry name" value="Metallo-dependent hydrolases"/>
    <property type="match status" value="1"/>
</dbReference>
<dbReference type="Proteomes" id="UP000809273">
    <property type="component" value="Unassembled WGS sequence"/>
</dbReference>